<accession>A0A6P6S2C2</accession>
<dbReference type="GO" id="GO:0006412">
    <property type="term" value="P:translation"/>
    <property type="evidence" value="ECO:0007669"/>
    <property type="project" value="InterPro"/>
</dbReference>
<keyword evidence="4" id="KW-1185">Reference proteome</keyword>
<dbReference type="PIRSF" id="PIRSF005590">
    <property type="entry name" value="Ribosomal_L10"/>
    <property type="match status" value="1"/>
</dbReference>
<dbReference type="PROSITE" id="PS01257">
    <property type="entry name" value="RIBOSOMAL_L10E"/>
    <property type="match status" value="1"/>
</dbReference>
<dbReference type="InterPro" id="IPR018255">
    <property type="entry name" value="Ribosomal_uL16_CS_euk_arc"/>
</dbReference>
<dbReference type="FunFam" id="3.90.1170.10:FF:000002">
    <property type="entry name" value="60S ribosomal protein L10"/>
    <property type="match status" value="1"/>
</dbReference>
<evidence type="ECO:0000256" key="1">
    <source>
        <dbReference type="ARBA" id="ARBA00008931"/>
    </source>
</evidence>
<dbReference type="GO" id="GO:0005840">
    <property type="term" value="C:ribosome"/>
    <property type="evidence" value="ECO:0007669"/>
    <property type="project" value="UniProtKB-KW"/>
</dbReference>
<sequence length="222" mass="25117">MGRRPARCYRYCKNKPYPKSRFCRGVPDAKLRIYDVGKKKADVDEFPAVVHLVSDELEQISSEALEAARVCANKYMIKHCGKENFHLRMRVHPFHVLRINKMLSCAGADRLQTGMRGAFGKPMGLVARVKIGQILMSIRTKDASASVAAVALRRAAFKFPGRNKVFNSCKWGFTPFTREEYKKWQAQGRIVSDGVTTKWLAKKGPLSKTFPLAKNIQLPVEN</sequence>
<comment type="similarity">
    <text evidence="1">Belongs to the universal ribosomal protein uL16 family.</text>
</comment>
<dbReference type="GO" id="GO:0003735">
    <property type="term" value="F:structural constituent of ribosome"/>
    <property type="evidence" value="ECO:0007669"/>
    <property type="project" value="InterPro"/>
</dbReference>
<reference evidence="5" key="1">
    <citation type="submission" date="2025-08" db="UniProtKB">
        <authorList>
            <consortium name="RefSeq"/>
        </authorList>
    </citation>
    <scope>IDENTIFICATION</scope>
</reference>
<dbReference type="NCBIfam" id="TIGR00279">
    <property type="entry name" value="uL16_euk_arch"/>
    <property type="match status" value="1"/>
</dbReference>
<name>A0A6P6S2C2_9EIME</name>
<dbReference type="RefSeq" id="XP_026194283.1">
    <property type="nucleotide sequence ID" value="XM_026338498.1"/>
</dbReference>
<dbReference type="OrthoDB" id="10258869at2759"/>
<dbReference type="NCBIfam" id="NF003239">
    <property type="entry name" value="PRK04199.1-4"/>
    <property type="match status" value="1"/>
</dbReference>
<dbReference type="FunFam" id="3.30.60.300:FF:000003">
    <property type="entry name" value="60S ribosomal protein L10, putative"/>
    <property type="match status" value="1"/>
</dbReference>
<dbReference type="Gene3D" id="3.90.1170.10">
    <property type="entry name" value="Ribosomal protein L10e/L16"/>
    <property type="match status" value="1"/>
</dbReference>
<dbReference type="GeneID" id="34623560"/>
<evidence type="ECO:0000256" key="3">
    <source>
        <dbReference type="ARBA" id="ARBA00023274"/>
    </source>
</evidence>
<evidence type="ECO:0000256" key="2">
    <source>
        <dbReference type="ARBA" id="ARBA00022980"/>
    </source>
</evidence>
<keyword evidence="3" id="KW-0687">Ribonucleoprotein</keyword>
<dbReference type="PANTHER" id="PTHR11726">
    <property type="entry name" value="60S RIBOSOMAL PROTEIN L10"/>
    <property type="match status" value="1"/>
</dbReference>
<dbReference type="AlphaFoldDB" id="A0A6P6S2C2"/>
<dbReference type="GO" id="GO:1990904">
    <property type="term" value="C:ribonucleoprotein complex"/>
    <property type="evidence" value="ECO:0007669"/>
    <property type="project" value="UniProtKB-KW"/>
</dbReference>
<dbReference type="InterPro" id="IPR047873">
    <property type="entry name" value="Ribosomal_uL16"/>
</dbReference>
<evidence type="ECO:0000313" key="4">
    <source>
        <dbReference type="Proteomes" id="UP000515125"/>
    </source>
</evidence>
<organism evidence="4 5">
    <name type="scientific">Cyclospora cayetanensis</name>
    <dbReference type="NCBI Taxonomy" id="88456"/>
    <lineage>
        <taxon>Eukaryota</taxon>
        <taxon>Sar</taxon>
        <taxon>Alveolata</taxon>
        <taxon>Apicomplexa</taxon>
        <taxon>Conoidasida</taxon>
        <taxon>Coccidia</taxon>
        <taxon>Eucoccidiorida</taxon>
        <taxon>Eimeriorina</taxon>
        <taxon>Eimeriidae</taxon>
        <taxon>Cyclospora</taxon>
    </lineage>
</organism>
<protein>
    <submittedName>
        <fullName evidence="5">60S ribosomal protein L10</fullName>
    </submittedName>
</protein>
<dbReference type="Pfam" id="PF00252">
    <property type="entry name" value="Ribosomal_L16"/>
    <property type="match status" value="1"/>
</dbReference>
<evidence type="ECO:0000313" key="5">
    <source>
        <dbReference type="RefSeq" id="XP_026194283.1"/>
    </source>
</evidence>
<dbReference type="CDD" id="cd01433">
    <property type="entry name" value="Ribosomal_L16_L10e"/>
    <property type="match status" value="1"/>
</dbReference>
<keyword evidence="2 5" id="KW-0689">Ribosomal protein</keyword>
<gene>
    <name evidence="5" type="primary">LOC34623560</name>
</gene>
<dbReference type="Proteomes" id="UP000515125">
    <property type="component" value="Unplaced"/>
</dbReference>
<dbReference type="SUPFAM" id="SSF54686">
    <property type="entry name" value="Ribosomal protein L16p/L10e"/>
    <property type="match status" value="1"/>
</dbReference>
<dbReference type="Gene3D" id="3.30.60.300">
    <property type="match status" value="1"/>
</dbReference>
<dbReference type="InterPro" id="IPR036920">
    <property type="entry name" value="Ribosomal_uL16_sf"/>
</dbReference>
<dbReference type="InterPro" id="IPR001197">
    <property type="entry name" value="Ribosomal_uL16_euk_arch"/>
</dbReference>
<dbReference type="InterPro" id="IPR016180">
    <property type="entry name" value="Ribosomal_uL16_dom"/>
</dbReference>
<proteinExistence type="inferred from homology"/>